<dbReference type="CDD" id="cd18441">
    <property type="entry name" value="BRCT_MDC1_rpt2"/>
    <property type="match status" value="1"/>
</dbReference>
<feature type="region of interest" description="Disordered" evidence="15">
    <location>
        <begin position="1"/>
        <end position="26"/>
    </location>
</feature>
<dbReference type="InterPro" id="IPR036420">
    <property type="entry name" value="BRCT_dom_sf"/>
</dbReference>
<feature type="compositionally biased region" description="Basic and acidic residues" evidence="15">
    <location>
        <begin position="468"/>
        <end position="487"/>
    </location>
</feature>
<evidence type="ECO:0000256" key="7">
    <source>
        <dbReference type="ARBA" id="ARBA00022553"/>
    </source>
</evidence>
<dbReference type="Pfam" id="PF16770">
    <property type="entry name" value="RTT107_BRCT_5"/>
    <property type="match status" value="1"/>
</dbReference>
<dbReference type="CDD" id="cd17744">
    <property type="entry name" value="BRCT_MDC1_rpt1"/>
    <property type="match status" value="1"/>
</dbReference>
<feature type="compositionally biased region" description="Basic and acidic residues" evidence="15">
    <location>
        <begin position="260"/>
        <end position="283"/>
    </location>
</feature>
<dbReference type="GO" id="GO:0006281">
    <property type="term" value="P:DNA repair"/>
    <property type="evidence" value="ECO:0007669"/>
    <property type="project" value="UniProtKB-KW"/>
</dbReference>
<keyword evidence="7" id="KW-0597">Phosphoprotein</keyword>
<keyword evidence="5" id="KW-0488">Methylation</keyword>
<feature type="compositionally biased region" description="Basic and acidic residues" evidence="15">
    <location>
        <begin position="425"/>
        <end position="434"/>
    </location>
</feature>
<name>A0A9L0RBL0_HORSE</name>
<evidence type="ECO:0000256" key="14">
    <source>
        <dbReference type="ARBA" id="ARBA00023306"/>
    </source>
</evidence>
<proteinExistence type="predicted"/>
<feature type="region of interest" description="Disordered" evidence="15">
    <location>
        <begin position="646"/>
        <end position="685"/>
    </location>
</feature>
<feature type="compositionally biased region" description="Basic and acidic residues" evidence="15">
    <location>
        <begin position="825"/>
        <end position="863"/>
    </location>
</feature>
<feature type="compositionally biased region" description="Polar residues" evidence="15">
    <location>
        <begin position="1332"/>
        <end position="1349"/>
    </location>
</feature>
<evidence type="ECO:0000256" key="10">
    <source>
        <dbReference type="ARBA" id="ARBA00022843"/>
    </source>
</evidence>
<keyword evidence="13" id="KW-0539">Nucleus</keyword>
<dbReference type="GO" id="GO:0005634">
    <property type="term" value="C:nucleus"/>
    <property type="evidence" value="ECO:0007669"/>
    <property type="project" value="UniProtKB-SubCell"/>
</dbReference>
<feature type="compositionally biased region" description="Polar residues" evidence="15">
    <location>
        <begin position="1056"/>
        <end position="1069"/>
    </location>
</feature>
<dbReference type="InterPro" id="IPR008984">
    <property type="entry name" value="SMAD_FHA_dom_sf"/>
</dbReference>
<accession>A0A9L0RBL0</accession>
<dbReference type="PROSITE" id="PS50172">
    <property type="entry name" value="BRCT"/>
    <property type="match status" value="1"/>
</dbReference>
<protein>
    <recommendedName>
        <fullName evidence="3">Mediator of DNA damage checkpoint protein 1</fullName>
    </recommendedName>
</protein>
<dbReference type="Gene3D" id="3.40.50.10190">
    <property type="entry name" value="BRCT domain"/>
    <property type="match status" value="2"/>
</dbReference>
<evidence type="ECO:0000256" key="2">
    <source>
        <dbReference type="ARBA" id="ARBA00004286"/>
    </source>
</evidence>
<evidence type="ECO:0000259" key="16">
    <source>
        <dbReference type="PROSITE" id="PS50006"/>
    </source>
</evidence>
<dbReference type="Gene3D" id="2.60.200.20">
    <property type="match status" value="1"/>
</dbReference>
<evidence type="ECO:0000256" key="15">
    <source>
        <dbReference type="SAM" id="MobiDB-lite"/>
    </source>
</evidence>
<dbReference type="Proteomes" id="UP000002281">
    <property type="component" value="Chromosome 20"/>
</dbReference>
<keyword evidence="10" id="KW-0832">Ubl conjugation</keyword>
<dbReference type="GeneTree" id="ENSGT00940000161757"/>
<dbReference type="Pfam" id="PF16589">
    <property type="entry name" value="BRCT_2"/>
    <property type="match status" value="1"/>
</dbReference>
<keyword evidence="12" id="KW-0234">DNA repair</keyword>
<dbReference type="FunFam" id="3.40.50.10190:FF:000037">
    <property type="entry name" value="Mediator of DNA damage checkpoint protein 1"/>
    <property type="match status" value="1"/>
</dbReference>
<feature type="compositionally biased region" description="Pro residues" evidence="15">
    <location>
        <begin position="206"/>
        <end position="215"/>
    </location>
</feature>
<dbReference type="FunFam" id="2.60.200.20:FF:000029">
    <property type="entry name" value="Mediator of DNA damage checkpoint protein 1"/>
    <property type="match status" value="1"/>
</dbReference>
<keyword evidence="4" id="KW-0158">Chromosome</keyword>
<keyword evidence="14" id="KW-0131">Cell cycle</keyword>
<keyword evidence="9" id="KW-0227">DNA damage</keyword>
<evidence type="ECO:0000259" key="17">
    <source>
        <dbReference type="PROSITE" id="PS50172"/>
    </source>
</evidence>
<reference evidence="18 19" key="1">
    <citation type="journal article" date="2009" name="Science">
        <title>Genome sequence, comparative analysis, and population genetics of the domestic horse.</title>
        <authorList>
            <consortium name="Broad Institute Genome Sequencing Platform"/>
            <consortium name="Broad Institute Whole Genome Assembly Team"/>
            <person name="Wade C.M."/>
            <person name="Giulotto E."/>
            <person name="Sigurdsson S."/>
            <person name="Zoli M."/>
            <person name="Gnerre S."/>
            <person name="Imsland F."/>
            <person name="Lear T.L."/>
            <person name="Adelson D.L."/>
            <person name="Bailey E."/>
            <person name="Bellone R.R."/>
            <person name="Bloecker H."/>
            <person name="Distl O."/>
            <person name="Edgar R.C."/>
            <person name="Garber M."/>
            <person name="Leeb T."/>
            <person name="Mauceli E."/>
            <person name="MacLeod J.N."/>
            <person name="Penedo M.C.T."/>
            <person name="Raison J.M."/>
            <person name="Sharpe T."/>
            <person name="Vogel J."/>
            <person name="Andersson L."/>
            <person name="Antczak D.F."/>
            <person name="Biagi T."/>
            <person name="Binns M.M."/>
            <person name="Chowdhary B.P."/>
            <person name="Coleman S.J."/>
            <person name="Della Valle G."/>
            <person name="Fryc S."/>
            <person name="Guerin G."/>
            <person name="Hasegawa T."/>
            <person name="Hill E.W."/>
            <person name="Jurka J."/>
            <person name="Kiialainen A."/>
            <person name="Lindgren G."/>
            <person name="Liu J."/>
            <person name="Magnani E."/>
            <person name="Mickelson J.R."/>
            <person name="Murray J."/>
            <person name="Nergadze S.G."/>
            <person name="Onofrio R."/>
            <person name="Pedroni S."/>
            <person name="Piras M.F."/>
            <person name="Raudsepp T."/>
            <person name="Rocchi M."/>
            <person name="Roeed K.H."/>
            <person name="Ryder O.A."/>
            <person name="Searle S."/>
            <person name="Skow L."/>
            <person name="Swinburne J.E."/>
            <person name="Syvaenen A.C."/>
            <person name="Tozaki T."/>
            <person name="Valberg S.J."/>
            <person name="Vaudin M."/>
            <person name="White J.R."/>
            <person name="Zody M.C."/>
            <person name="Lander E.S."/>
            <person name="Lindblad-Toh K."/>
        </authorList>
    </citation>
    <scope>NUCLEOTIDE SEQUENCE [LARGE SCALE GENOMIC DNA]</scope>
    <source>
        <strain evidence="18 19">Thoroughbred</strain>
    </source>
</reference>
<feature type="compositionally biased region" description="Polar residues" evidence="15">
    <location>
        <begin position="1509"/>
        <end position="1520"/>
    </location>
</feature>
<keyword evidence="11" id="KW-0007">Acetylation</keyword>
<dbReference type="SMART" id="SM00240">
    <property type="entry name" value="FHA"/>
    <property type="match status" value="1"/>
</dbReference>
<feature type="compositionally biased region" description="Polar residues" evidence="15">
    <location>
        <begin position="1169"/>
        <end position="1188"/>
    </location>
</feature>
<organism evidence="18 19">
    <name type="scientific">Equus caballus</name>
    <name type="common">Horse</name>
    <dbReference type="NCBI Taxonomy" id="9796"/>
    <lineage>
        <taxon>Eukaryota</taxon>
        <taxon>Metazoa</taxon>
        <taxon>Chordata</taxon>
        <taxon>Craniata</taxon>
        <taxon>Vertebrata</taxon>
        <taxon>Euteleostomi</taxon>
        <taxon>Mammalia</taxon>
        <taxon>Eutheria</taxon>
        <taxon>Laurasiatheria</taxon>
        <taxon>Perissodactyla</taxon>
        <taxon>Equidae</taxon>
        <taxon>Equus</taxon>
    </lineage>
</organism>
<evidence type="ECO:0000256" key="13">
    <source>
        <dbReference type="ARBA" id="ARBA00023242"/>
    </source>
</evidence>
<feature type="compositionally biased region" description="Basic and acidic residues" evidence="15">
    <location>
        <begin position="957"/>
        <end position="972"/>
    </location>
</feature>
<feature type="compositionally biased region" description="Polar residues" evidence="15">
    <location>
        <begin position="515"/>
        <end position="524"/>
    </location>
</feature>
<reference evidence="18" key="2">
    <citation type="submission" date="2025-08" db="UniProtKB">
        <authorList>
            <consortium name="Ensembl"/>
        </authorList>
    </citation>
    <scope>IDENTIFICATION</scope>
    <source>
        <strain evidence="18">Thoroughbred</strain>
    </source>
</reference>
<feature type="compositionally biased region" description="Basic and acidic residues" evidence="15">
    <location>
        <begin position="657"/>
        <end position="685"/>
    </location>
</feature>
<feature type="compositionally biased region" description="Acidic residues" evidence="15">
    <location>
        <begin position="298"/>
        <end position="308"/>
    </location>
</feature>
<feature type="region of interest" description="Disordered" evidence="15">
    <location>
        <begin position="772"/>
        <end position="907"/>
    </location>
</feature>
<evidence type="ECO:0000256" key="6">
    <source>
        <dbReference type="ARBA" id="ARBA00022499"/>
    </source>
</evidence>
<evidence type="ECO:0000256" key="8">
    <source>
        <dbReference type="ARBA" id="ARBA00022737"/>
    </source>
</evidence>
<feature type="compositionally biased region" description="Basic and acidic residues" evidence="15">
    <location>
        <begin position="884"/>
        <end position="894"/>
    </location>
</feature>
<feature type="domain" description="BRCT" evidence="17">
    <location>
        <begin position="1732"/>
        <end position="1796"/>
    </location>
</feature>
<dbReference type="PANTHER" id="PTHR23196:SF34">
    <property type="entry name" value="MEDIATOR OF DNA DAMAGE CHECKPOINT PROTEIN 1"/>
    <property type="match status" value="1"/>
</dbReference>
<evidence type="ECO:0000256" key="5">
    <source>
        <dbReference type="ARBA" id="ARBA00022481"/>
    </source>
</evidence>
<evidence type="ECO:0000256" key="12">
    <source>
        <dbReference type="ARBA" id="ARBA00023204"/>
    </source>
</evidence>
<dbReference type="SUPFAM" id="SSF49879">
    <property type="entry name" value="SMAD/FHA domain"/>
    <property type="match status" value="1"/>
</dbReference>
<dbReference type="Pfam" id="PF00498">
    <property type="entry name" value="FHA"/>
    <property type="match status" value="1"/>
</dbReference>
<evidence type="ECO:0000313" key="19">
    <source>
        <dbReference type="Proteomes" id="UP000002281"/>
    </source>
</evidence>
<dbReference type="InterPro" id="IPR001357">
    <property type="entry name" value="BRCT_dom"/>
</dbReference>
<dbReference type="InterPro" id="IPR000253">
    <property type="entry name" value="FHA_dom"/>
</dbReference>
<sequence length="1915" mass="207026">MMMEDTQAINWEVEEEEETERPSESLGCSLAPVGRLRIFSSAHGPEKDFPLYLGKNVVGRMPDCSVALPFPSISKQHAVIEILAWGKAPILQDSGSLNGTQILRPPKVLSPGVSHRLRDQELILFADLLCQYHRLDAPLPFVSRGPLTVEETPKVQGGTHPRGLLLAEDSEEEVDPLSERHVVKEPRTTSSSLATVVPESDEEGPSPAPGGPGPPFAFNLDSDTDEEESQQPATGEAFSAAMTDATVETEPPKAITTEIQLEKDQCSVEERDNATKVKRDARNEVVPVGVILERTQPAEEDSDTDVDDESRPPGRPAEVHLESAQPSGFIDSDTDVEEEGIPTTPAVVPMKKRQVFHGDDAKSPGAPGLANLQENPAGSDTDVEEGEALLTVPLERSQASMVIDSNTDDEEEVSAALTLARLKESRTLTWHRDTDVEEDKAQPVVLLEQSQTSARRDSDTDVEEEGPPVEKRGTVPKDCTDKAHSEKSQPPLGDSDIEMEEDKSSPAVHLERSEASATVDVNTQVKEEVLPGPAVTPLEKHQVPVAWTNQTDVEADRGPAKLPMVCLEEAQPPPVGDCEITSLNASAVTDVRKSQFPTGGDAGTEWAVAVLEQERAPEAGAQGGSPVALVEQGLLPVSRENLTDLVVDTGTPGEPTQPRREGAQTPKEGKREPRMDGTKDSADARDVLKAEKSTIKVPAYSVSDSEDLDLQATQCFVEKEGQSLEVQSTEDEPTQAFLLSPPQEPGPSRCSFQAEGALDELWEVLATQPYCPRESEASETQPIAAHLEAHGSCPSPPRATPGEQHPESPVHAEPLGIQGRGMQTVEKDMGTPGETADRVNPERGPLERATKKPPPEGERKDVMGEEELTWGLRDSQQKQVLARDTQRQESDKKVTSASPESGMESLKVEIETAREIQEKEREKQTLAREIFEREAEKLVPGRVCEVGGLEVKVSKVIQERGPEAGEPERGTQDQEGQASSPTPEPRVGAGGLQALASAVVASGSQSGGGRGVPVSPRRQERDHLNCKMPPAEKASRGDQESPEACLPPAVTEASAPLQNPLMSQSQKHPTPQPLPSLELPIPRARQNGSQGAPEIPPSELEPLHPKPKVRPRGSSRMLPSPMSSIAPESHPTTPTDQPVSPEPTSRATRSRTYRSSEMTPAPVVPTAPELQSSTSKDQPVTAKLTSRATRGRTHRSSVKSPEPVVPTAPELQPSTSKDQPVTPEPTSQGRTHRSSVKAPEQVVPTAPELQPSTSKDQSVIPTPTSRATRGRTHRFSVKSPEPIVPIAPELQPSTPTDQSVASEPTSGTTQGRTHRSSVKTPELVVPTGPEFQPSTSINQLVTPKPTSQPRTHRSSVKTPEPIVPTTSELQPSTPTDQPVTPKPTSRATRGRKHRSVNTSEPIVPTAPELQPSTPTDKPVTRKPTSRATRGRTHRSSVKTPEPIVPTAPELQPSTPTDKPVTCKPTSRATRGRKHRSSVKTPQPMEPTAPGHEPPSHTDQPVTPEAIAPASQSRTLRTSIISAVPVPTTPEFRSPVPTDQPIPPETIPQANCSRRPRATRKQGSPTAPIVHEPCSAPPEPNSRNQRRRAVRAAESLTTIPEPAFAQLPEAPTHAPHIEKVEAAGTSGFTPEPQRKASQSHKRPLATLDLPPLQKRLQRGKVSQKTAFLQEEEDDPTERPGKKEVVVMPGPGKRKRDQAEEEGILSRSLRRTKPNQESTAPKVLFTGVVDVRGERAVLALGGSLASSVAEASHLVTDRIRRTVKFLCALGRGIPILSLDWLHQSRKAGCFLPPDEYVVTDPEQEENFGFSLRDALSRARERRLLEGYEIHVTPGVQPPPLQMGEIISCCGGTVLPSMPRSYKPQRVVITCSQDFPRCAIPSRVGLPILSPEFLLTGVLKQEAKPEAFVLSALEMSST</sequence>
<evidence type="ECO:0000256" key="3">
    <source>
        <dbReference type="ARBA" id="ARBA00015014"/>
    </source>
</evidence>
<dbReference type="PROSITE" id="PS50006">
    <property type="entry name" value="FHA_DOMAIN"/>
    <property type="match status" value="1"/>
</dbReference>
<evidence type="ECO:0000256" key="11">
    <source>
        <dbReference type="ARBA" id="ARBA00022990"/>
    </source>
</evidence>
<dbReference type="InterPro" id="IPR051579">
    <property type="entry name" value="DDR_Transcriptional_Reg"/>
</dbReference>
<comment type="subcellular location">
    <subcellularLocation>
        <location evidence="2">Chromosome</location>
    </subcellularLocation>
    <subcellularLocation>
        <location evidence="1">Nucleus</location>
    </subcellularLocation>
</comment>
<feature type="compositionally biased region" description="Basic and acidic residues" evidence="15">
    <location>
        <begin position="309"/>
        <end position="321"/>
    </location>
</feature>
<gene>
    <name evidence="18" type="primary">MDC1</name>
</gene>
<feature type="region of interest" description="Disordered" evidence="15">
    <location>
        <begin position="150"/>
        <end position="235"/>
    </location>
</feature>
<dbReference type="SUPFAM" id="SSF52113">
    <property type="entry name" value="BRCT domain"/>
    <property type="match status" value="2"/>
</dbReference>
<feature type="domain" description="FHA" evidence="16">
    <location>
        <begin position="56"/>
        <end position="102"/>
    </location>
</feature>
<feature type="region of interest" description="Disordered" evidence="15">
    <location>
        <begin position="248"/>
        <end position="386"/>
    </location>
</feature>
<feature type="compositionally biased region" description="Polar residues" evidence="15">
    <location>
        <begin position="1250"/>
        <end position="1267"/>
    </location>
</feature>
<feature type="compositionally biased region" description="Low complexity" evidence="15">
    <location>
        <begin position="992"/>
        <end position="1004"/>
    </location>
</feature>
<dbReference type="GO" id="GO:0005694">
    <property type="term" value="C:chromosome"/>
    <property type="evidence" value="ECO:0007669"/>
    <property type="project" value="UniProtKB-SubCell"/>
</dbReference>
<feature type="compositionally biased region" description="Basic and acidic residues" evidence="15">
    <location>
        <begin position="177"/>
        <end position="187"/>
    </location>
</feature>
<feature type="compositionally biased region" description="Polar residues" evidence="15">
    <location>
        <begin position="1364"/>
        <end position="1387"/>
    </location>
</feature>
<keyword evidence="19" id="KW-1185">Reference proteome</keyword>
<evidence type="ECO:0000256" key="4">
    <source>
        <dbReference type="ARBA" id="ARBA00022454"/>
    </source>
</evidence>
<dbReference type="Ensembl" id="ENSECAT00000084908.1">
    <property type="protein sequence ID" value="ENSECAP00000059877.1"/>
    <property type="gene ID" value="ENSECAG00000011057.3"/>
</dbReference>
<dbReference type="CDD" id="cd22665">
    <property type="entry name" value="FHA_MDC1"/>
    <property type="match status" value="1"/>
</dbReference>
<dbReference type="FunFam" id="3.40.50.10190:FF:000040">
    <property type="entry name" value="Mediator of DNA damage checkpoint protein 1"/>
    <property type="match status" value="1"/>
</dbReference>
<evidence type="ECO:0000313" key="18">
    <source>
        <dbReference type="Ensembl" id="ENSECAP00000059877.1"/>
    </source>
</evidence>
<feature type="compositionally biased region" description="Polar residues" evidence="15">
    <location>
        <begin position="1291"/>
        <end position="1311"/>
    </location>
</feature>
<reference evidence="18" key="3">
    <citation type="submission" date="2025-09" db="UniProtKB">
        <authorList>
            <consortium name="Ensembl"/>
        </authorList>
    </citation>
    <scope>IDENTIFICATION</scope>
    <source>
        <strain evidence="18">Thoroughbred</strain>
    </source>
</reference>
<feature type="compositionally biased region" description="Polar residues" evidence="15">
    <location>
        <begin position="1212"/>
        <end position="1229"/>
    </location>
</feature>
<keyword evidence="8" id="KW-0677">Repeat</keyword>
<evidence type="ECO:0000256" key="1">
    <source>
        <dbReference type="ARBA" id="ARBA00004123"/>
    </source>
</evidence>
<keyword evidence="6" id="KW-1017">Isopeptide bond</keyword>
<feature type="region of interest" description="Disordered" evidence="15">
    <location>
        <begin position="425"/>
        <end position="524"/>
    </location>
</feature>
<feature type="region of interest" description="Disordered" evidence="15">
    <location>
        <begin position="722"/>
        <end position="749"/>
    </location>
</feature>
<feature type="region of interest" description="Disordered" evidence="15">
    <location>
        <begin position="950"/>
        <end position="1716"/>
    </location>
</feature>
<dbReference type="SMART" id="SM00292">
    <property type="entry name" value="BRCT"/>
    <property type="match status" value="2"/>
</dbReference>
<evidence type="ECO:0000256" key="9">
    <source>
        <dbReference type="ARBA" id="ARBA00022763"/>
    </source>
</evidence>
<dbReference type="PANTHER" id="PTHR23196">
    <property type="entry name" value="PAX TRANSCRIPTION ACTIVATION DOMAIN INTERACTING PROTEIN"/>
    <property type="match status" value="1"/>
</dbReference>